<dbReference type="RefSeq" id="WP_143339636.1">
    <property type="nucleotide sequence ID" value="NZ_FOFO01000002.1"/>
</dbReference>
<proteinExistence type="predicted"/>
<sequence length="76" mass="8482">MSVLLLNRIVIRVNVVDSPSGVHVPHQELAISRADGLDLPVHPVDVPVLRECPLQFTLSCDFDTPFRGHHFEQMGL</sequence>
<protein>
    <submittedName>
        <fullName evidence="1">Uncharacterized protein</fullName>
    </submittedName>
</protein>
<dbReference type="AlphaFoldDB" id="A0A1H8ZG34"/>
<keyword evidence="2" id="KW-1185">Reference proteome</keyword>
<organism evidence="1 2">
    <name type="scientific">Ectothiorhodospira magna</name>
    <dbReference type="NCBI Taxonomy" id="867345"/>
    <lineage>
        <taxon>Bacteria</taxon>
        <taxon>Pseudomonadati</taxon>
        <taxon>Pseudomonadota</taxon>
        <taxon>Gammaproteobacteria</taxon>
        <taxon>Chromatiales</taxon>
        <taxon>Ectothiorhodospiraceae</taxon>
        <taxon>Ectothiorhodospira</taxon>
    </lineage>
</organism>
<reference evidence="1 2" key="1">
    <citation type="submission" date="2016-10" db="EMBL/GenBank/DDBJ databases">
        <authorList>
            <person name="de Groot N.N."/>
        </authorList>
    </citation>
    <scope>NUCLEOTIDE SEQUENCE [LARGE SCALE GENOMIC DNA]</scope>
    <source>
        <strain evidence="1 2">B7-7</strain>
    </source>
</reference>
<name>A0A1H8ZG34_9GAMM</name>
<evidence type="ECO:0000313" key="2">
    <source>
        <dbReference type="Proteomes" id="UP000199496"/>
    </source>
</evidence>
<dbReference type="Proteomes" id="UP000199496">
    <property type="component" value="Unassembled WGS sequence"/>
</dbReference>
<dbReference type="STRING" id="867345.SAMN05421693_102134"/>
<dbReference type="EMBL" id="FOFO01000002">
    <property type="protein sequence ID" value="SEP63336.1"/>
    <property type="molecule type" value="Genomic_DNA"/>
</dbReference>
<accession>A0A1H8ZG34</accession>
<gene>
    <name evidence="1" type="ORF">SAMN05421693_102134</name>
</gene>
<evidence type="ECO:0000313" key="1">
    <source>
        <dbReference type="EMBL" id="SEP63336.1"/>
    </source>
</evidence>